<name>A0A0G0Z9G8_UNCC2</name>
<dbReference type="PANTHER" id="PTHR13822:SF10">
    <property type="entry name" value="ATP SYNTHASE EPSILON CHAIN, CHLOROPLASTIC"/>
    <property type="match status" value="1"/>
</dbReference>
<dbReference type="PANTHER" id="PTHR13822">
    <property type="entry name" value="ATP SYNTHASE DELTA/EPSILON CHAIN"/>
    <property type="match status" value="1"/>
</dbReference>
<dbReference type="GO" id="GO:0046933">
    <property type="term" value="F:proton-transporting ATP synthase activity, rotational mechanism"/>
    <property type="evidence" value="ECO:0007669"/>
    <property type="project" value="UniProtKB-UniRule"/>
</dbReference>
<evidence type="ECO:0000256" key="3">
    <source>
        <dbReference type="ARBA" id="ARBA00022448"/>
    </source>
</evidence>
<dbReference type="EMBL" id="LCBL01000001">
    <property type="protein sequence ID" value="KKS09673.1"/>
    <property type="molecule type" value="Genomic_DNA"/>
</dbReference>
<accession>A0A0G0Z9G8</accession>
<dbReference type="GO" id="GO:0045259">
    <property type="term" value="C:proton-transporting ATP synthase complex"/>
    <property type="evidence" value="ECO:0007669"/>
    <property type="project" value="UniProtKB-KW"/>
</dbReference>
<dbReference type="Gene3D" id="2.60.15.10">
    <property type="entry name" value="F0F1 ATP synthase delta/epsilon subunit, N-terminal"/>
    <property type="match status" value="1"/>
</dbReference>
<keyword evidence="8" id="KW-0375">Hydrogen ion transport</keyword>
<comment type="similarity">
    <text evidence="2 8 9">Belongs to the ATPase epsilon chain family.</text>
</comment>
<keyword evidence="10" id="KW-0175">Coiled coil</keyword>
<evidence type="ECO:0000256" key="7">
    <source>
        <dbReference type="ARBA" id="ARBA00023310"/>
    </source>
</evidence>
<dbReference type="InterPro" id="IPR036771">
    <property type="entry name" value="ATPsynth_dsu/esu_N"/>
</dbReference>
<evidence type="ECO:0000313" key="14">
    <source>
        <dbReference type="Proteomes" id="UP000033869"/>
    </source>
</evidence>
<evidence type="ECO:0000256" key="5">
    <source>
        <dbReference type="ARBA" id="ARBA00023136"/>
    </source>
</evidence>
<comment type="subunit">
    <text evidence="8 9">F-type ATPases have 2 components, CF(1) - the catalytic core - and CF(0) - the membrane proton channel. CF(1) has five subunits: alpha(3), beta(3), gamma(1), delta(1), epsilon(1). CF(0) has three main subunits: a, b and c.</text>
</comment>
<keyword evidence="4 8" id="KW-0406">Ion transport</keyword>
<reference evidence="13 14" key="1">
    <citation type="journal article" date="2015" name="Nature">
        <title>rRNA introns, odd ribosomes, and small enigmatic genomes across a large radiation of phyla.</title>
        <authorList>
            <person name="Brown C.T."/>
            <person name="Hug L.A."/>
            <person name="Thomas B.C."/>
            <person name="Sharon I."/>
            <person name="Castelle C.J."/>
            <person name="Singh A."/>
            <person name="Wilkins M.J."/>
            <person name="Williams K.H."/>
            <person name="Banfield J.F."/>
        </authorList>
    </citation>
    <scope>NUCLEOTIDE SEQUENCE [LARGE SCALE GENOMIC DNA]</scope>
</reference>
<feature type="domain" description="ATP synthase F1 complex delta/epsilon subunit N-terminal" evidence="12">
    <location>
        <begin position="4"/>
        <end position="83"/>
    </location>
</feature>
<evidence type="ECO:0000256" key="6">
    <source>
        <dbReference type="ARBA" id="ARBA00023196"/>
    </source>
</evidence>
<evidence type="ECO:0000259" key="11">
    <source>
        <dbReference type="Pfam" id="PF00401"/>
    </source>
</evidence>
<evidence type="ECO:0000256" key="2">
    <source>
        <dbReference type="ARBA" id="ARBA00005712"/>
    </source>
</evidence>
<feature type="domain" description="ATP synthase epsilon subunit C-terminal" evidence="11">
    <location>
        <begin position="89"/>
        <end position="131"/>
    </location>
</feature>
<dbReference type="HAMAP" id="MF_00530">
    <property type="entry name" value="ATP_synth_epsil_bac"/>
    <property type="match status" value="1"/>
</dbReference>
<comment type="subcellular location">
    <subcellularLocation>
        <location evidence="1 8">Cell membrane</location>
        <topology evidence="1 8">Peripheral membrane protein</topology>
    </subcellularLocation>
</comment>
<keyword evidence="7 8" id="KW-0066">ATP synthesis</keyword>
<dbReference type="NCBIfam" id="TIGR01216">
    <property type="entry name" value="ATP_synt_epsi"/>
    <property type="match status" value="1"/>
</dbReference>
<dbReference type="Pfam" id="PF00401">
    <property type="entry name" value="ATP-synt_DE"/>
    <property type="match status" value="1"/>
</dbReference>
<dbReference type="Pfam" id="PF02823">
    <property type="entry name" value="ATP-synt_DE_N"/>
    <property type="match status" value="1"/>
</dbReference>
<dbReference type="GO" id="GO:0005886">
    <property type="term" value="C:plasma membrane"/>
    <property type="evidence" value="ECO:0007669"/>
    <property type="project" value="UniProtKB-SubCell"/>
</dbReference>
<evidence type="ECO:0000256" key="9">
    <source>
        <dbReference type="RuleBase" id="RU003656"/>
    </source>
</evidence>
<proteinExistence type="inferred from homology"/>
<gene>
    <name evidence="8" type="primary">atpC</name>
    <name evidence="13" type="ORF">UU65_C0001G0078</name>
</gene>
<evidence type="ECO:0000256" key="8">
    <source>
        <dbReference type="HAMAP-Rule" id="MF_00530"/>
    </source>
</evidence>
<keyword evidence="6 8" id="KW-0139">CF(1)</keyword>
<keyword evidence="5 8" id="KW-0472">Membrane</keyword>
<keyword evidence="8" id="KW-1003">Cell membrane</keyword>
<evidence type="ECO:0000259" key="12">
    <source>
        <dbReference type="Pfam" id="PF02823"/>
    </source>
</evidence>
<dbReference type="GO" id="GO:0005524">
    <property type="term" value="F:ATP binding"/>
    <property type="evidence" value="ECO:0007669"/>
    <property type="project" value="UniProtKB-UniRule"/>
</dbReference>
<evidence type="ECO:0000256" key="10">
    <source>
        <dbReference type="SAM" id="Coils"/>
    </source>
</evidence>
<dbReference type="InterPro" id="IPR020546">
    <property type="entry name" value="ATP_synth_F1_dsu/esu_N"/>
</dbReference>
<protein>
    <recommendedName>
        <fullName evidence="8">ATP synthase epsilon chain</fullName>
    </recommendedName>
    <alternativeName>
        <fullName evidence="8">ATP synthase F1 sector epsilon subunit</fullName>
    </alternativeName>
    <alternativeName>
        <fullName evidence="8">F-ATPase epsilon subunit</fullName>
    </alternativeName>
</protein>
<dbReference type="Proteomes" id="UP000033869">
    <property type="component" value="Unassembled WGS sequence"/>
</dbReference>
<dbReference type="CDD" id="cd12152">
    <property type="entry name" value="F1-ATPase_delta"/>
    <property type="match status" value="1"/>
</dbReference>
<feature type="coiled-coil region" evidence="10">
    <location>
        <begin position="80"/>
        <end position="121"/>
    </location>
</feature>
<dbReference type="SUPFAM" id="SSF46604">
    <property type="entry name" value="Epsilon subunit of F1F0-ATP synthase C-terminal domain"/>
    <property type="match status" value="1"/>
</dbReference>
<organism evidence="13 14">
    <name type="scientific">candidate division CPR2 bacterium GW2011_GWC1_41_48</name>
    <dbReference type="NCBI Taxonomy" id="1618344"/>
    <lineage>
        <taxon>Bacteria</taxon>
        <taxon>Bacteria division CPR2</taxon>
    </lineage>
</organism>
<dbReference type="SUPFAM" id="SSF51344">
    <property type="entry name" value="Epsilon subunit of F1F0-ATP synthase N-terminal domain"/>
    <property type="match status" value="1"/>
</dbReference>
<evidence type="ECO:0000256" key="1">
    <source>
        <dbReference type="ARBA" id="ARBA00004202"/>
    </source>
</evidence>
<evidence type="ECO:0000256" key="4">
    <source>
        <dbReference type="ARBA" id="ARBA00023065"/>
    </source>
</evidence>
<sequence>MQKLHLKITTPERVLVDEEAREVIVPTKSGQISILPSHTALVAEITPGEMLIRNEKEEKVALVYGGFVEVQEGSKVIILADSAEHLHELSEKEAEEARNRAETLMQEVRDDKERFADAEAELARSLIQLKLLKKHHSHRHTKLN</sequence>
<evidence type="ECO:0000313" key="13">
    <source>
        <dbReference type="EMBL" id="KKS09673.1"/>
    </source>
</evidence>
<dbReference type="InterPro" id="IPR036794">
    <property type="entry name" value="ATP_F1_dsu/esu_C_sf"/>
</dbReference>
<dbReference type="InterPro" id="IPR001469">
    <property type="entry name" value="ATP_synth_F1_dsu/esu"/>
</dbReference>
<dbReference type="InterPro" id="IPR020547">
    <property type="entry name" value="ATP_synth_F1_esu_C"/>
</dbReference>
<keyword evidence="3 8" id="KW-0813">Transport</keyword>
<comment type="function">
    <text evidence="8">Produces ATP from ADP in the presence of a proton gradient across the membrane.</text>
</comment>
<comment type="caution">
    <text evidence="13">The sequence shown here is derived from an EMBL/GenBank/DDBJ whole genome shotgun (WGS) entry which is preliminary data.</text>
</comment>
<dbReference type="AlphaFoldDB" id="A0A0G0Z9G8"/>